<reference evidence="4" key="1">
    <citation type="submission" date="2019-04" db="EMBL/GenBank/DDBJ databases">
        <title>Friends and foes A comparative genomics studyof 23 Aspergillus species from section Flavi.</title>
        <authorList>
            <consortium name="DOE Joint Genome Institute"/>
            <person name="Kjaerbolling I."/>
            <person name="Vesth T."/>
            <person name="Frisvad J.C."/>
            <person name="Nybo J.L."/>
            <person name="Theobald S."/>
            <person name="Kildgaard S."/>
            <person name="Isbrandt T."/>
            <person name="Kuo A."/>
            <person name="Sato A."/>
            <person name="Lyhne E.K."/>
            <person name="Kogle M.E."/>
            <person name="Wiebenga A."/>
            <person name="Kun R.S."/>
            <person name="Lubbers R.J."/>
            <person name="Makela M.R."/>
            <person name="Barry K."/>
            <person name="Chovatia M."/>
            <person name="Clum A."/>
            <person name="Daum C."/>
            <person name="Haridas S."/>
            <person name="He G."/>
            <person name="LaButti K."/>
            <person name="Lipzen A."/>
            <person name="Mondo S."/>
            <person name="Riley R."/>
            <person name="Salamov A."/>
            <person name="Simmons B.A."/>
            <person name="Magnuson J.K."/>
            <person name="Henrissat B."/>
            <person name="Mortensen U.H."/>
            <person name="Larsen T.O."/>
            <person name="Devries R.P."/>
            <person name="Grigoriev I.V."/>
            <person name="Machida M."/>
            <person name="Baker S.E."/>
            <person name="Andersen M.R."/>
        </authorList>
    </citation>
    <scope>NUCLEOTIDE SEQUENCE [LARGE SCALE GENOMIC DNA]</scope>
    <source>
        <strain evidence="4">CBS 553.77</strain>
    </source>
</reference>
<dbReference type="EMBL" id="ML739118">
    <property type="protein sequence ID" value="KAE8352802.1"/>
    <property type="molecule type" value="Genomic_DNA"/>
</dbReference>
<feature type="compositionally biased region" description="Polar residues" evidence="1">
    <location>
        <begin position="782"/>
        <end position="800"/>
    </location>
</feature>
<feature type="compositionally biased region" description="Polar residues" evidence="1">
    <location>
        <begin position="520"/>
        <end position="552"/>
    </location>
</feature>
<dbReference type="InterPro" id="IPR019607">
    <property type="entry name" value="Putative_zinc-finger_domain"/>
</dbReference>
<gene>
    <name evidence="3" type="ORF">BDV28DRAFT_134537</name>
</gene>
<feature type="compositionally biased region" description="Acidic residues" evidence="1">
    <location>
        <begin position="1019"/>
        <end position="1028"/>
    </location>
</feature>
<feature type="region of interest" description="Disordered" evidence="1">
    <location>
        <begin position="91"/>
        <end position="309"/>
    </location>
</feature>
<feature type="domain" description="Putative zinc-finger" evidence="2">
    <location>
        <begin position="1210"/>
        <end position="1231"/>
    </location>
</feature>
<feature type="compositionally biased region" description="Low complexity" evidence="1">
    <location>
        <begin position="978"/>
        <end position="991"/>
    </location>
</feature>
<feature type="compositionally biased region" description="Basic and acidic residues" evidence="1">
    <location>
        <begin position="176"/>
        <end position="188"/>
    </location>
</feature>
<evidence type="ECO:0000313" key="3">
    <source>
        <dbReference type="EMBL" id="KAE8352802.1"/>
    </source>
</evidence>
<feature type="compositionally biased region" description="Polar residues" evidence="1">
    <location>
        <begin position="407"/>
        <end position="424"/>
    </location>
</feature>
<name>A0A5N6Z556_9EURO</name>
<dbReference type="Pfam" id="PF10650">
    <property type="entry name" value="zf-C3H1"/>
    <property type="match status" value="1"/>
</dbReference>
<dbReference type="Proteomes" id="UP000327118">
    <property type="component" value="Unassembled WGS sequence"/>
</dbReference>
<feature type="region of interest" description="Disordered" evidence="1">
    <location>
        <begin position="585"/>
        <end position="630"/>
    </location>
</feature>
<evidence type="ECO:0000259" key="2">
    <source>
        <dbReference type="Pfam" id="PF10650"/>
    </source>
</evidence>
<feature type="compositionally biased region" description="Low complexity" evidence="1">
    <location>
        <begin position="240"/>
        <end position="252"/>
    </location>
</feature>
<feature type="compositionally biased region" description="Polar residues" evidence="1">
    <location>
        <begin position="690"/>
        <end position="705"/>
    </location>
</feature>
<feature type="compositionally biased region" description="Basic and acidic residues" evidence="1">
    <location>
        <begin position="486"/>
        <end position="512"/>
    </location>
</feature>
<dbReference type="OrthoDB" id="1922977at2759"/>
<feature type="compositionally biased region" description="Basic and acidic residues" evidence="1">
    <location>
        <begin position="707"/>
        <end position="720"/>
    </location>
</feature>
<feature type="region of interest" description="Disordered" evidence="1">
    <location>
        <begin position="689"/>
        <end position="807"/>
    </location>
</feature>
<evidence type="ECO:0000313" key="4">
    <source>
        <dbReference type="Proteomes" id="UP000327118"/>
    </source>
</evidence>
<accession>A0A5N6Z556</accession>
<feature type="compositionally biased region" description="Polar residues" evidence="1">
    <location>
        <begin position="40"/>
        <end position="52"/>
    </location>
</feature>
<feature type="compositionally biased region" description="Polar residues" evidence="1">
    <location>
        <begin position="126"/>
        <end position="162"/>
    </location>
</feature>
<feature type="compositionally biased region" description="Polar residues" evidence="1">
    <location>
        <begin position="189"/>
        <end position="206"/>
    </location>
</feature>
<feature type="compositionally biased region" description="Acidic residues" evidence="1">
    <location>
        <begin position="166"/>
        <end position="175"/>
    </location>
</feature>
<feature type="region of interest" description="Disordered" evidence="1">
    <location>
        <begin position="908"/>
        <end position="1121"/>
    </location>
</feature>
<proteinExistence type="predicted"/>
<feature type="compositionally biased region" description="Polar residues" evidence="1">
    <location>
        <begin position="273"/>
        <end position="302"/>
    </location>
</feature>
<feature type="region of interest" description="Disordered" evidence="1">
    <location>
        <begin position="405"/>
        <end position="570"/>
    </location>
</feature>
<organism evidence="3 4">
    <name type="scientific">Aspergillus coremiiformis</name>
    <dbReference type="NCBI Taxonomy" id="138285"/>
    <lineage>
        <taxon>Eukaryota</taxon>
        <taxon>Fungi</taxon>
        <taxon>Dikarya</taxon>
        <taxon>Ascomycota</taxon>
        <taxon>Pezizomycotina</taxon>
        <taxon>Eurotiomycetes</taxon>
        <taxon>Eurotiomycetidae</taxon>
        <taxon>Eurotiales</taxon>
        <taxon>Aspergillaceae</taxon>
        <taxon>Aspergillus</taxon>
        <taxon>Aspergillus subgen. Circumdati</taxon>
    </lineage>
</organism>
<protein>
    <recommendedName>
        <fullName evidence="2">Putative zinc-finger domain-containing protein</fullName>
    </recommendedName>
</protein>
<feature type="compositionally biased region" description="Pro residues" evidence="1">
    <location>
        <begin position="100"/>
        <end position="124"/>
    </location>
</feature>
<feature type="compositionally biased region" description="Basic and acidic residues" evidence="1">
    <location>
        <begin position="213"/>
        <end position="224"/>
    </location>
</feature>
<keyword evidence="4" id="KW-1185">Reference proteome</keyword>
<feature type="compositionally biased region" description="Basic and acidic residues" evidence="1">
    <location>
        <begin position="908"/>
        <end position="927"/>
    </location>
</feature>
<feature type="region of interest" description="Disordered" evidence="1">
    <location>
        <begin position="1"/>
        <end position="52"/>
    </location>
</feature>
<evidence type="ECO:0000256" key="1">
    <source>
        <dbReference type="SAM" id="MobiDB-lite"/>
    </source>
</evidence>
<feature type="compositionally biased region" description="Basic and acidic residues" evidence="1">
    <location>
        <begin position="967"/>
        <end position="977"/>
    </location>
</feature>
<feature type="compositionally biased region" description="Low complexity" evidence="1">
    <location>
        <begin position="21"/>
        <end position="32"/>
    </location>
</feature>
<feature type="compositionally biased region" description="Basic and acidic residues" evidence="1">
    <location>
        <begin position="943"/>
        <end position="953"/>
    </location>
</feature>
<sequence length="1302" mass="141872">MSYQAPTSSFGGPCNYTQQWPASNPSPSTSVPPSMPQIFPFNQNQMPTYQQSHDSARYPLEYNGVNFTANARLPGLGAPGPVGSLPPPPFPFIGNYTPSQFPPPPPFPPMQIPPLRYPPVPAPTAPINTPPSHSLTNDFQSQPNLGSVTNTHPQRVTSSFSRQELDREEGELSDGEEVRSQQETESRPHMSSPSSKRGAQQNTHLQMVNGKRNINETDCKDYPPRHSQCTSSEVEEGEASSQGSRSSRDSGSPYNPPISVNVEPFVSAPIVDNENTPKPRSQGLSAKSTFSPTADSQTTPSGGRSPAQLRVQAQGALLSLAPHNIRYSELVGEGINPTILKQLYEEVGIKVPTPQPDTASTQVPSQPSTMRGYLVTDSTAPITNSPSQETKGKQAAEAIKAANIAKSTGSAENSSTHVPSSHPGTSKPMERKEVIARMLAAKAAKSSGTPPSPEGDKTKEPPIPGSSTTTDSEKTDDALTSTETPSQEKEVRVREKNKAQTELARQRIEQLKKQGLMRMQQKSTPDDSSLGNAQLNTNPMHDSTPSLNSPSIQHPLPERPPDPEASAFARIPGLFMTEVELKSPEEPYLAPTPGLVIDSTPQPRVNQRKRPRASDFDEPVSMPRKAYNNGVNHSVAGEKLIIDISDDDLYEDDEDDAMEIETLGENAGPFLPHDPTRAYLSAEFLPARPLTSSSQGVSLSATPQYPKSHDQEDLRKKDLEIQAMHKRIAELEQRKKAKLAASRTQSPRVMDSSESSPPETSPPADTKIPDDSGHFAAAATEGDSSQDNNMDALQSTTTTPGLYDTLEDIPSRLDSMNAEQLENMECKALRKREIESGIPVLDAEILKSETKLAEFNLEQERLLLEITKGKEGRQQLLEELSNLNTELNGVSLEEVESALNRLETKEQQLENEARTAKLDISDGKDNGTSDSSEAEILLQERTGCTHEPSRETPADTGNRPHLSDVNTDYHDLSEASRESTPSSDSTGSSMDESSDDDSDGSLSIDQGESKAQSSIPDVDMSEGLDEVQDTNQVEANMVNEAHNHSLPGRPQSTNLEIRSDDSSSSSEQAIEMTEDQASDKSTVSEAYEPPEPEANASPADSVYTPLFSPASPGPIEPTVSRSPITKSQITGELPMGSIHEPGFSQRGEGNQVGLLDNVRQPGDSDHTFSPYISPLKSFKAYRYHPNYTDEVTGGYRSLTYSHNIDPMVYLCPFEGAGGVCNDRSCEFQHFRDMTLSDDKILVQMGSLREGKTAEEKDSYIAGLKSIINDMRRDKVKDFNTVAAEIAAYRRRFLQDPSRVLPL</sequence>
<feature type="compositionally biased region" description="Polar residues" evidence="1">
    <location>
        <begin position="1"/>
        <end position="20"/>
    </location>
</feature>